<dbReference type="Proteomes" id="UP001189624">
    <property type="component" value="Chromosome 9"/>
</dbReference>
<sequence length="126" mass="14038">MALVQDDSLSTEEETLTLKLHEILTDSDNDVGQFCFKEETIEKLMQELYKEITASPTSPKPPSPNPTLFSSSSNASLVVQVDPQDGSMGLEVGHDQKTDEGDFDEEWLARVLGWSQGQVLDTTDWF</sequence>
<dbReference type="EMBL" id="OY731406">
    <property type="protein sequence ID" value="CAJ1973533.1"/>
    <property type="molecule type" value="Genomic_DNA"/>
</dbReference>
<organism evidence="2 3">
    <name type="scientific">Sphenostylis stenocarpa</name>
    <dbReference type="NCBI Taxonomy" id="92480"/>
    <lineage>
        <taxon>Eukaryota</taxon>
        <taxon>Viridiplantae</taxon>
        <taxon>Streptophyta</taxon>
        <taxon>Embryophyta</taxon>
        <taxon>Tracheophyta</taxon>
        <taxon>Spermatophyta</taxon>
        <taxon>Magnoliopsida</taxon>
        <taxon>eudicotyledons</taxon>
        <taxon>Gunneridae</taxon>
        <taxon>Pentapetalae</taxon>
        <taxon>rosids</taxon>
        <taxon>fabids</taxon>
        <taxon>Fabales</taxon>
        <taxon>Fabaceae</taxon>
        <taxon>Papilionoideae</taxon>
        <taxon>50 kb inversion clade</taxon>
        <taxon>NPAAA clade</taxon>
        <taxon>indigoferoid/millettioid clade</taxon>
        <taxon>Phaseoleae</taxon>
        <taxon>Sphenostylis</taxon>
    </lineage>
</organism>
<gene>
    <name evidence="2" type="ORF">AYBTSS11_LOCUS25597</name>
</gene>
<reference evidence="2" key="1">
    <citation type="submission" date="2023-10" db="EMBL/GenBank/DDBJ databases">
        <authorList>
            <person name="Domelevo Entfellner J.-B."/>
        </authorList>
    </citation>
    <scope>NUCLEOTIDE SEQUENCE</scope>
</reference>
<proteinExistence type="predicted"/>
<name>A0AA86T355_9FABA</name>
<evidence type="ECO:0000313" key="3">
    <source>
        <dbReference type="Proteomes" id="UP001189624"/>
    </source>
</evidence>
<feature type="compositionally biased region" description="Polar residues" evidence="1">
    <location>
        <begin position="68"/>
        <end position="77"/>
    </location>
</feature>
<protein>
    <submittedName>
        <fullName evidence="2">Uncharacterized protein</fullName>
    </submittedName>
</protein>
<dbReference type="AlphaFoldDB" id="A0AA86T355"/>
<evidence type="ECO:0000256" key="1">
    <source>
        <dbReference type="SAM" id="MobiDB-lite"/>
    </source>
</evidence>
<accession>A0AA86T355</accession>
<evidence type="ECO:0000313" key="2">
    <source>
        <dbReference type="EMBL" id="CAJ1973533.1"/>
    </source>
</evidence>
<dbReference type="Gramene" id="rna-AYBTSS11_LOCUS25597">
    <property type="protein sequence ID" value="CAJ1973533.1"/>
    <property type="gene ID" value="gene-AYBTSS11_LOCUS25597"/>
</dbReference>
<keyword evidence="3" id="KW-1185">Reference proteome</keyword>
<feature type="region of interest" description="Disordered" evidence="1">
    <location>
        <begin position="52"/>
        <end position="101"/>
    </location>
</feature>